<protein>
    <submittedName>
        <fullName evidence="1">Uncharacterized protein</fullName>
    </submittedName>
</protein>
<reference evidence="1 2" key="1">
    <citation type="submission" date="2017-03" db="EMBL/GenBank/DDBJ databases">
        <title>Genome analysis of strain PAMC 26510.</title>
        <authorList>
            <person name="Oh H.-M."/>
            <person name="Yang J.-A."/>
        </authorList>
    </citation>
    <scope>NUCLEOTIDE SEQUENCE [LARGE SCALE GENOMIC DNA]</scope>
    <source>
        <strain evidence="1 2">PAMC 26510</strain>
    </source>
</reference>
<gene>
    <name evidence="1" type="ORF">PAMC26510_28975</name>
</gene>
<dbReference type="AlphaFoldDB" id="A0A242MB43"/>
<evidence type="ECO:0000313" key="1">
    <source>
        <dbReference type="EMBL" id="OTP68517.1"/>
    </source>
</evidence>
<proteinExistence type="predicted"/>
<accession>A0A242MB43</accession>
<name>A0A242MB43_CABSO</name>
<sequence>MAFNETERKVAFVFSDGAKIYDFSIIRTWQRTWTVRNGRETQNIINITLRDAHLPLVKIAGLSSNDAEVWDAKLGALLA</sequence>
<dbReference type="EMBL" id="NBTY01000170">
    <property type="protein sequence ID" value="OTP68517.1"/>
    <property type="molecule type" value="Genomic_DNA"/>
</dbReference>
<evidence type="ECO:0000313" key="2">
    <source>
        <dbReference type="Proteomes" id="UP000194546"/>
    </source>
</evidence>
<organism evidence="1 2">
    <name type="scientific">Caballeronia sordidicola</name>
    <name type="common">Burkholderia sordidicola</name>
    <dbReference type="NCBI Taxonomy" id="196367"/>
    <lineage>
        <taxon>Bacteria</taxon>
        <taxon>Pseudomonadati</taxon>
        <taxon>Pseudomonadota</taxon>
        <taxon>Betaproteobacteria</taxon>
        <taxon>Burkholderiales</taxon>
        <taxon>Burkholderiaceae</taxon>
        <taxon>Caballeronia</taxon>
    </lineage>
</organism>
<dbReference type="Proteomes" id="UP000194546">
    <property type="component" value="Unassembled WGS sequence"/>
</dbReference>
<comment type="caution">
    <text evidence="1">The sequence shown here is derived from an EMBL/GenBank/DDBJ whole genome shotgun (WGS) entry which is preliminary data.</text>
</comment>